<feature type="region of interest" description="Disordered" evidence="1">
    <location>
        <begin position="2337"/>
        <end position="2383"/>
    </location>
</feature>
<evidence type="ECO:0000256" key="1">
    <source>
        <dbReference type="SAM" id="MobiDB-lite"/>
    </source>
</evidence>
<dbReference type="InterPro" id="IPR011993">
    <property type="entry name" value="PH-like_dom_sf"/>
</dbReference>
<protein>
    <recommendedName>
        <fullName evidence="6">BEACH domain-containing protein</fullName>
    </recommendedName>
</protein>
<keyword evidence="5" id="KW-1185">Reference proteome</keyword>
<feature type="region of interest" description="Disordered" evidence="1">
    <location>
        <begin position="2633"/>
        <end position="2684"/>
    </location>
</feature>
<organism evidence="4 5">
    <name type="scientific">Tetraparma gracilis</name>
    <dbReference type="NCBI Taxonomy" id="2962635"/>
    <lineage>
        <taxon>Eukaryota</taxon>
        <taxon>Sar</taxon>
        <taxon>Stramenopiles</taxon>
        <taxon>Ochrophyta</taxon>
        <taxon>Bolidophyceae</taxon>
        <taxon>Parmales</taxon>
        <taxon>Triparmaceae</taxon>
        <taxon>Tetraparma</taxon>
    </lineage>
</organism>
<dbReference type="InterPro" id="IPR001680">
    <property type="entry name" value="WD40_rpt"/>
</dbReference>
<evidence type="ECO:0000313" key="5">
    <source>
        <dbReference type="Proteomes" id="UP001165060"/>
    </source>
</evidence>
<reference evidence="4 5" key="1">
    <citation type="journal article" date="2023" name="Commun. Biol.">
        <title>Genome analysis of Parmales, the sister group of diatoms, reveals the evolutionary specialization of diatoms from phago-mixotrophs to photoautotrophs.</title>
        <authorList>
            <person name="Ban H."/>
            <person name="Sato S."/>
            <person name="Yoshikawa S."/>
            <person name="Yamada K."/>
            <person name="Nakamura Y."/>
            <person name="Ichinomiya M."/>
            <person name="Sato N."/>
            <person name="Blanc-Mathieu R."/>
            <person name="Endo H."/>
            <person name="Kuwata A."/>
            <person name="Ogata H."/>
        </authorList>
    </citation>
    <scope>NUCLEOTIDE SEQUENCE [LARGE SCALE GENOMIC DNA]</scope>
</reference>
<feature type="compositionally biased region" description="Polar residues" evidence="1">
    <location>
        <begin position="1193"/>
        <end position="1205"/>
    </location>
</feature>
<dbReference type="PROSITE" id="PS51783">
    <property type="entry name" value="PH_BEACH"/>
    <property type="match status" value="1"/>
</dbReference>
<dbReference type="CDD" id="cd06071">
    <property type="entry name" value="Beach"/>
    <property type="match status" value="1"/>
</dbReference>
<dbReference type="InterPro" id="IPR023362">
    <property type="entry name" value="PH-BEACH_dom"/>
</dbReference>
<comment type="caution">
    <text evidence="4">The sequence shown here is derived from an EMBL/GenBank/DDBJ whole genome shotgun (WGS) entry which is preliminary data.</text>
</comment>
<dbReference type="SMART" id="SM01026">
    <property type="entry name" value="Beach"/>
    <property type="match status" value="1"/>
</dbReference>
<dbReference type="PANTHER" id="PTHR13743">
    <property type="entry name" value="BEIGE/BEACH-RELATED"/>
    <property type="match status" value="1"/>
</dbReference>
<accession>A0ABQ6MRW8</accession>
<feature type="domain" description="BEACH-type PH" evidence="3">
    <location>
        <begin position="1239"/>
        <end position="1385"/>
    </location>
</feature>
<dbReference type="Gene3D" id="1.20.120.1910">
    <property type="entry name" value="Cysteine-tRNA ligase, C-terminal anti-codon recognition domain"/>
    <property type="match status" value="2"/>
</dbReference>
<dbReference type="SUPFAM" id="SSF50729">
    <property type="entry name" value="PH domain-like"/>
    <property type="match status" value="1"/>
</dbReference>
<dbReference type="Gene3D" id="1.10.1540.10">
    <property type="entry name" value="BEACH domain"/>
    <property type="match status" value="1"/>
</dbReference>
<dbReference type="SUPFAM" id="SSF50978">
    <property type="entry name" value="WD40 repeat-like"/>
    <property type="match status" value="1"/>
</dbReference>
<dbReference type="EMBL" id="BRYB01000520">
    <property type="protein sequence ID" value="GMI31696.1"/>
    <property type="molecule type" value="Genomic_DNA"/>
</dbReference>
<proteinExistence type="predicted"/>
<feature type="compositionally biased region" description="Low complexity" evidence="1">
    <location>
        <begin position="2340"/>
        <end position="2355"/>
    </location>
</feature>
<feature type="region of interest" description="Disordered" evidence="1">
    <location>
        <begin position="1172"/>
        <end position="1205"/>
    </location>
</feature>
<dbReference type="InterPro" id="IPR000409">
    <property type="entry name" value="BEACH_dom"/>
</dbReference>
<dbReference type="InterPro" id="IPR050865">
    <property type="entry name" value="BEACH_Domain"/>
</dbReference>
<dbReference type="Pfam" id="PF23493">
    <property type="entry name" value="CysS_C"/>
    <property type="match status" value="1"/>
</dbReference>
<evidence type="ECO:0000259" key="3">
    <source>
        <dbReference type="PROSITE" id="PS51783"/>
    </source>
</evidence>
<evidence type="ECO:0000313" key="4">
    <source>
        <dbReference type="EMBL" id="GMI31696.1"/>
    </source>
</evidence>
<evidence type="ECO:0008006" key="6">
    <source>
        <dbReference type="Google" id="ProtNLM"/>
    </source>
</evidence>
<dbReference type="InterPro" id="IPR015943">
    <property type="entry name" value="WD40/YVTN_repeat-like_dom_sf"/>
</dbReference>
<feature type="compositionally biased region" description="Basic and acidic residues" evidence="1">
    <location>
        <begin position="2366"/>
        <end position="2381"/>
    </location>
</feature>
<feature type="domain" description="BEACH" evidence="2">
    <location>
        <begin position="1400"/>
        <end position="1691"/>
    </location>
</feature>
<dbReference type="Pfam" id="PF02138">
    <property type="entry name" value="Beach"/>
    <property type="match status" value="1"/>
</dbReference>
<dbReference type="SUPFAM" id="SSF47323">
    <property type="entry name" value="Anticodon-binding domain of a subclass of class I aminoacyl-tRNA synthetases"/>
    <property type="match status" value="2"/>
</dbReference>
<dbReference type="Proteomes" id="UP001165060">
    <property type="component" value="Unassembled WGS sequence"/>
</dbReference>
<feature type="compositionally biased region" description="Gly residues" evidence="1">
    <location>
        <begin position="2652"/>
        <end position="2678"/>
    </location>
</feature>
<dbReference type="Gene3D" id="2.130.10.10">
    <property type="entry name" value="YVTN repeat-like/Quinoprotein amine dehydrogenase"/>
    <property type="match status" value="1"/>
</dbReference>
<sequence>MLPPLLSSLSSRLSLPPPSLPLRKAVLSPFPGSPPRRGYTLVLSFSPSPGAYLLYSLYGTVAHLSISPPSPGGIATFLFTVTTAPPGPGGLLHETFSLECALPAPGEPPLTLVVKHTHGLLLSGSKWCCYVDCLLACAAPPVPAASAASFRQLYSSHEAQNLLLLSLTAADATLSHATVYAVPLPTPLFPLLSHLPPPPTDLLRPSILSVGNKNAAGVLSFPYMKSAAIRAYNGGGYDDIDVDIQSPVHPVCNFDLTWPLAPPQNRPHDDVVILDSNSVTATLFTSPSPPPPFGIDPAVLLASDAVPRLLAPLWIATRCDAKKMEELRKSLKHILPHADLIFEVTTRICTLSPALYDRCVQMSYGHLLSTLLEKRPPPPLTVSSLLTVGPPTPQNLLLRYSDISVQILHGCFPDPALWGDSLISTIASTFTTPETPKKFSLANLSLQMILDNISLAGEQAKAGAFTASSLPHLVALASFLLKLRLSDAINIKGGEAETLVCIRTLVQRDLKDLAATVVLETFVGLLESEDQLVCVRFGQALQGANFMKYATVMLSNTVDSRHNQTAEWRENWRMCLQTTLWLASATGSSGARHCETLGKLMYKSASGGLLPLVISDDLTNYLFLGGPASNINRLKVVLPILPALVAALIHDANASSDYSSLTKFLATAGVALKSDFLAVSALADSVVGYLDYLIIVVREIEKVILSAPSASAAPLDANLLLDLSFDDSSASPPPAPASSDSTVQQLVACQDLTLDACSSLLVDAMRMGGVSSTRAWCSIVSSLRAETPALLSKLACMAIQRSVRSEEQPWSPDLCDGISRLCLLVEEKRLLNLSQGAKLEEGGGGVQLLLAILELMRVGRESMGWHQVVVGASASAAPELLERSQTTLFLLKVLQPSLRIALTSLPNLSSASVVGQVVTELEMTVHAASSGLAFAGARDVGLLVLAGLRKAIMVREAASDMEVAGEFRSLTTIVISELAQRHAIEKLQKETEQGEGGDSGTMVVEALIFGELTDGSIPDALSPNQILPSSPTTLGWANYAGLGDTLKIANRDTDSVASLSKLSAYLDAWDECSMRESQDELLALFDVVEGQQFGRKLPKYMLTNSQVVDQDEAEDLMSFDDDEAGGAGAGGGVGEGLGMDASVEKLARDLIRKTSLTVKDITLEQVVSTAEDEADDAASMEPPRESLAVTPPLASNSSVEEAENTNAKVSLGDITGEYSEGSAVYEQMCPPDGSLLSGGAGRPEAKFLSCLHVRACGSRECTVYVTPHHLVLNYVSNLYDGEAMALEEIKMRMSENTGGVSEEDEDRFEMYRDVEYRTKSLRFEIGEIAQIYLRRYRLRDSAIEIFFNGAAGGNVEGMTASSLFIDCGGGREGGGRRDGLGIMLMKKCPRSAYKQWPGTSNKRMLLEHSNIPKLWADGKVSNFDYIMYINTLAGRSMNDITQYPVFPWVLNDYTSETLDLRDEANYRDLSKPVGALNADRLVEFRERYDSFVDPTIPSFMYGSHYSTAAGVVLHYNVRLHPFAGLHRQLQGGHFDVADRLFSSVARTWEMCTSALSEVKELTPEWFSSPGFLRNQNDFNFGKMQDGERVDDVLLPPWCGGSPEKFVEMNRAALESDIVTKMLPDWIDLIFGHKQRGQAAVDAHNVFFYLTYYGSVDVAAIEDESLRRATELQIAHFGQCPMQLFTSPHVRAATPETNLKTSMALYAVDDAQSTSDLPFTGAPLAHWHHLPPPSVMAQPAAITTIRLVSKTKIFTIDAAGNFSFYSWVWKPDLAAINREKEAVRLKRQAALNGARASMALAQGQALSQSRSGSFSVEPGEFSPAPSFEGGVKAAGAGESAIAAEPPLPLGTIDEDVGTFHVSHDVGGFKEILPRLFRATSTVAISQRAFAGGTKCLVISDGDGRGAVGFQSVEIDTGTVINQVMLPRVFSKRASVISTDVCPSSGVEIVCVGSEDGAMCCWRFKTADQLPTRPMLAFSGHNGCAITCASANVHLRCIVSTSTGGKVCVHSLVSGALVRSWQVPGKITNILVVKRGFLVVACDMGETTVLLLYTVEGVELSSKLVTGRVTKLREIADGCAVAVCMQGAVKLLRISACMPFATMDTWGIDTHGFDMGGAGTVDVSDFDCGPDRRLSSYPAVAAAGMADGSIRIHALPGVTAWSRTVGGSVASSVVGLVAKPVNLVGGLGKGLIGGLGAVGKGLVSLTKEVGQELNSEGGNVVADIKKEGLGGWFGKLRQGRKTMRLILLTALLLPQASPFAPVPLAFKPAPSSALSAQDSGYYCLTSSPPTESLDAVHNMLVERADARRERDFDTADSIREDLFREFQVSVYDADMSFEFVAPGSRPPSRSRPPQQRGGQRGPAQDFGAKGHDYQRSGGDKAELTDEQLLDVDDMLRERLECKLRRDFRDADDLQERLREDYGVNVNDGRKEWRADGQDFSMYERDGPAGDDETEGFVGEVSALLKDRFAARRDRDYDAADTIKDELRERLGVFVDDRARTWSVGRPANQGAARDERQWRRGDMGSEDEAFIAGVEALVAERAECKMDRNYDRADAIVAQLSEEFGVSLNDRMRTWAVGSNPLVYGRTGGAEPGEHDSFVDEVTALVLERSTAKAARDYDTADGIRDQLRGMGVSVNDKTLMWTTQPEPERRPQRGGGGRFGGGGGGRGGGYGGGGGGRGGGGRDRY</sequence>
<dbReference type="SMART" id="SM00320">
    <property type="entry name" value="WD40"/>
    <property type="match status" value="2"/>
</dbReference>
<dbReference type="PANTHER" id="PTHR13743:SF123">
    <property type="entry name" value="PROTEIN FAN"/>
    <property type="match status" value="1"/>
</dbReference>
<dbReference type="Pfam" id="PF14844">
    <property type="entry name" value="PH_BEACH"/>
    <property type="match status" value="1"/>
</dbReference>
<dbReference type="InterPro" id="IPR036372">
    <property type="entry name" value="BEACH_dom_sf"/>
</dbReference>
<gene>
    <name evidence="4" type="ORF">TeGR_g14162</name>
</gene>
<name>A0ABQ6MRW8_9STRA</name>
<dbReference type="InterPro" id="IPR009080">
    <property type="entry name" value="tRNAsynth_Ia_anticodon-bd"/>
</dbReference>
<dbReference type="Gene3D" id="2.30.29.30">
    <property type="entry name" value="Pleckstrin-homology domain (PH domain)/Phosphotyrosine-binding domain (PTB)"/>
    <property type="match status" value="1"/>
</dbReference>
<dbReference type="SUPFAM" id="SSF81837">
    <property type="entry name" value="BEACH domain"/>
    <property type="match status" value="1"/>
</dbReference>
<dbReference type="PROSITE" id="PS50197">
    <property type="entry name" value="BEACH"/>
    <property type="match status" value="1"/>
</dbReference>
<dbReference type="InterPro" id="IPR056411">
    <property type="entry name" value="CysS_C"/>
</dbReference>
<dbReference type="InterPro" id="IPR036322">
    <property type="entry name" value="WD40_repeat_dom_sf"/>
</dbReference>
<evidence type="ECO:0000259" key="2">
    <source>
        <dbReference type="PROSITE" id="PS50197"/>
    </source>
</evidence>